<sequence length="286" mass="30452">MKIVITGATGALGGHVIRHLLQTVPAAHIVAVARHPEKAAALAELGVEIRQGDYDDPSSLASAFQGGTKLLFISSPSMDDALRVVQHAQVVKAARDAGVRHIAYTGFAFAEDNPFALVHLATEYAIRAAGIPYTFLRNAGYLEFFVNPAAVQANLRSGRIITNSGQGRVNAVSRYDLALAAATVLTGEGHENKTYTLVSGAPWSFDELAGLLTELSGTTVAHQAVSFEEEKRMLVQAGLPEAVAQMTAYIYSTVSEGKMERGGSDLARLIGSETPLREHIRGALQE</sequence>
<name>A0ACC7NTX3_9BACL</name>
<dbReference type="EMBL" id="JBJURJ010000003">
    <property type="protein sequence ID" value="MFM9327787.1"/>
    <property type="molecule type" value="Genomic_DNA"/>
</dbReference>
<gene>
    <name evidence="1" type="ORF">ACI1P1_05665</name>
</gene>
<reference evidence="1" key="1">
    <citation type="submission" date="2024-12" db="EMBL/GenBank/DDBJ databases">
        <authorList>
            <person name="Wu N."/>
        </authorList>
    </citation>
    <scope>NUCLEOTIDE SEQUENCE</scope>
    <source>
        <strain evidence="1">P15</strain>
    </source>
</reference>
<dbReference type="EC" id="1.6.5.2" evidence="1"/>
<keyword evidence="2" id="KW-1185">Reference proteome</keyword>
<organism evidence="1 2">
    <name type="scientific">Paenibacillus mesotrionivorans</name>
    <dbReference type="NCBI Taxonomy" id="3160968"/>
    <lineage>
        <taxon>Bacteria</taxon>
        <taxon>Bacillati</taxon>
        <taxon>Bacillota</taxon>
        <taxon>Bacilli</taxon>
        <taxon>Bacillales</taxon>
        <taxon>Paenibacillaceae</taxon>
        <taxon>Paenibacillus</taxon>
    </lineage>
</organism>
<keyword evidence="1" id="KW-0560">Oxidoreductase</keyword>
<protein>
    <submittedName>
        <fullName evidence="1">SDR family oxidoreductase</fullName>
        <ecNumber evidence="1">1.6.5.2</ecNumber>
    </submittedName>
</protein>
<evidence type="ECO:0000313" key="1">
    <source>
        <dbReference type="EMBL" id="MFM9327787.1"/>
    </source>
</evidence>
<proteinExistence type="predicted"/>
<comment type="caution">
    <text evidence="1">The sequence shown here is derived from an EMBL/GenBank/DDBJ whole genome shotgun (WGS) entry which is preliminary data.</text>
</comment>
<accession>A0ACC7NTX3</accession>
<dbReference type="Proteomes" id="UP001631969">
    <property type="component" value="Unassembled WGS sequence"/>
</dbReference>
<evidence type="ECO:0000313" key="2">
    <source>
        <dbReference type="Proteomes" id="UP001631969"/>
    </source>
</evidence>